<reference evidence="3 4" key="1">
    <citation type="submission" date="2018-06" db="EMBL/GenBank/DDBJ databases">
        <title>Paenibacillus montanisoli sp. nov., isolated from mountain area soil.</title>
        <authorList>
            <person name="Wu M."/>
        </authorList>
    </citation>
    <scope>NUCLEOTIDE SEQUENCE [LARGE SCALE GENOMIC DNA]</scope>
    <source>
        <strain evidence="3 4">RA17</strain>
    </source>
</reference>
<evidence type="ECO:0000313" key="3">
    <source>
        <dbReference type="EMBL" id="RAP78469.1"/>
    </source>
</evidence>
<protein>
    <recommendedName>
        <fullName evidence="2">Aminoglycoside phosphotransferase domain-containing protein</fullName>
    </recommendedName>
</protein>
<dbReference type="Pfam" id="PF01636">
    <property type="entry name" value="APH"/>
    <property type="match status" value="1"/>
</dbReference>
<sequence>MSFLIMLTHVMMCLLKVLTFIYYYKIMRGHAMKSMRFDILTIQDILEKHSLGRIDRIEYSDRGIVNPCVFINDHYVVRVNARDVELPKFDNEQQALRMMKSEGIPVPDVYVFDNSHEHLPYEILITSKMPGIDIWKALETATDESKIKMAYNSGVLLAKIHGIGRDEFGELALSSNNQYDSWQQYLVEGMKQRTNRCLKLGILNPEEAERYVFVYKRATSLFSGISTASLVHNDYHFANMLCVDGEITAILDMEWSIAGDPEFDFKSLHFKDVFTDASEMQQAFMAGYSTLRKLSPLFDIKQLYYQLFETVELISVSYLHWGEESYQGFKASAKSWLEQIEASWSTGY</sequence>
<evidence type="ECO:0000259" key="2">
    <source>
        <dbReference type="Pfam" id="PF01636"/>
    </source>
</evidence>
<accession>A0A328U7D3</accession>
<dbReference type="AlphaFoldDB" id="A0A328U7D3"/>
<dbReference type="Gene3D" id="3.30.200.150">
    <property type="match status" value="1"/>
</dbReference>
<evidence type="ECO:0000313" key="4">
    <source>
        <dbReference type="Proteomes" id="UP000249260"/>
    </source>
</evidence>
<dbReference type="InterPro" id="IPR002575">
    <property type="entry name" value="Aminoglycoside_PTrfase"/>
</dbReference>
<dbReference type="PANTHER" id="PTHR21310:SF15">
    <property type="entry name" value="AMINOGLYCOSIDE PHOSPHOTRANSFERASE DOMAIN-CONTAINING PROTEIN"/>
    <property type="match status" value="1"/>
</dbReference>
<keyword evidence="1" id="KW-1133">Transmembrane helix</keyword>
<name>A0A328U7D3_9BACL</name>
<keyword evidence="4" id="KW-1185">Reference proteome</keyword>
<dbReference type="InterPro" id="IPR011009">
    <property type="entry name" value="Kinase-like_dom_sf"/>
</dbReference>
<evidence type="ECO:0000256" key="1">
    <source>
        <dbReference type="SAM" id="Phobius"/>
    </source>
</evidence>
<dbReference type="Proteomes" id="UP000249260">
    <property type="component" value="Unassembled WGS sequence"/>
</dbReference>
<dbReference type="Gene3D" id="3.90.1200.10">
    <property type="match status" value="1"/>
</dbReference>
<gene>
    <name evidence="3" type="ORF">DL346_08625</name>
</gene>
<keyword evidence="1" id="KW-0812">Transmembrane</keyword>
<keyword evidence="1" id="KW-0472">Membrane</keyword>
<dbReference type="PANTHER" id="PTHR21310">
    <property type="entry name" value="AMINOGLYCOSIDE PHOSPHOTRANSFERASE-RELATED-RELATED"/>
    <property type="match status" value="1"/>
</dbReference>
<dbReference type="SUPFAM" id="SSF56112">
    <property type="entry name" value="Protein kinase-like (PK-like)"/>
    <property type="match status" value="1"/>
</dbReference>
<dbReference type="EMBL" id="QLUW01000001">
    <property type="protein sequence ID" value="RAP78469.1"/>
    <property type="molecule type" value="Genomic_DNA"/>
</dbReference>
<organism evidence="3 4">
    <name type="scientific">Paenibacillus montanisoli</name>
    <dbReference type="NCBI Taxonomy" id="2081970"/>
    <lineage>
        <taxon>Bacteria</taxon>
        <taxon>Bacillati</taxon>
        <taxon>Bacillota</taxon>
        <taxon>Bacilli</taxon>
        <taxon>Bacillales</taxon>
        <taxon>Paenibacillaceae</taxon>
        <taxon>Paenibacillus</taxon>
    </lineage>
</organism>
<feature type="transmembrane region" description="Helical" evidence="1">
    <location>
        <begin position="6"/>
        <end position="26"/>
    </location>
</feature>
<dbReference type="InterPro" id="IPR051678">
    <property type="entry name" value="AGP_Transferase"/>
</dbReference>
<feature type="domain" description="Aminoglycoside phosphotransferase" evidence="2">
    <location>
        <begin position="66"/>
        <end position="294"/>
    </location>
</feature>
<comment type="caution">
    <text evidence="3">The sequence shown here is derived from an EMBL/GenBank/DDBJ whole genome shotgun (WGS) entry which is preliminary data.</text>
</comment>
<proteinExistence type="predicted"/>